<sequence length="141" mass="15823">MKINLTKRLFVLINILLLSLFLPRITLAAPVQLHTNSGAIFAQAANSVKYSAASADLNLTPQQRQQLQAVRQRRNKEISAVLNSSQRAQLAQKLRGNNIYQALETLKLQPNQQELVDAIVQFTNLKMKAILSRYSLQVGQK</sequence>
<evidence type="ECO:0000313" key="1">
    <source>
        <dbReference type="EMBL" id="MBD6617587.1"/>
    </source>
</evidence>
<dbReference type="EMBL" id="VJXY01000018">
    <property type="protein sequence ID" value="MBD6617587.1"/>
    <property type="molecule type" value="Genomic_DNA"/>
</dbReference>
<accession>A0AA40SYZ6</accession>
<evidence type="ECO:0000313" key="2">
    <source>
        <dbReference type="Proteomes" id="UP001165986"/>
    </source>
</evidence>
<reference evidence="1" key="1">
    <citation type="submission" date="2019-07" db="EMBL/GenBank/DDBJ databases">
        <title>Toxilogical consequences of a new and cryptic species of cyanobacteria (Komarekiella delphini-convector) recovered from the epidermis of a bottlenose dolphin and 1500 ft. in the air.</title>
        <authorList>
            <person name="Brown A.O."/>
            <person name="Dvorak P."/>
            <person name="Villanueva C.D."/>
            <person name="Foss A.J."/>
            <person name="Garvey A.D."/>
            <person name="Gibson Q.A."/>
            <person name="Johansen J.R."/>
            <person name="Casamatta D.A."/>
        </authorList>
    </citation>
    <scope>NUCLEOTIDE SEQUENCE</scope>
    <source>
        <strain evidence="1">SJRDD-AB1</strain>
    </source>
</reference>
<comment type="caution">
    <text evidence="1">The sequence shown here is derived from an EMBL/GenBank/DDBJ whole genome shotgun (WGS) entry which is preliminary data.</text>
</comment>
<name>A0AA40SYZ6_9NOST</name>
<keyword evidence="2" id="KW-1185">Reference proteome</keyword>
<dbReference type="AlphaFoldDB" id="A0AA40SYZ6"/>
<dbReference type="RefSeq" id="WP_191758801.1">
    <property type="nucleotide sequence ID" value="NZ_VJXY01000018.1"/>
</dbReference>
<proteinExistence type="predicted"/>
<dbReference type="Proteomes" id="UP001165986">
    <property type="component" value="Unassembled WGS sequence"/>
</dbReference>
<gene>
    <name evidence="1" type="ORF">FNW02_17570</name>
</gene>
<protein>
    <submittedName>
        <fullName evidence="1">Uncharacterized protein</fullName>
    </submittedName>
</protein>
<organism evidence="1 2">
    <name type="scientific">Komarekiella delphini-convector SJRDD-AB1</name>
    <dbReference type="NCBI Taxonomy" id="2593771"/>
    <lineage>
        <taxon>Bacteria</taxon>
        <taxon>Bacillati</taxon>
        <taxon>Cyanobacteriota</taxon>
        <taxon>Cyanophyceae</taxon>
        <taxon>Nostocales</taxon>
        <taxon>Nostocaceae</taxon>
        <taxon>Komarekiella</taxon>
        <taxon>Komarekiella delphini-convector</taxon>
    </lineage>
</organism>